<dbReference type="PANTHER" id="PTHR36837:SF2">
    <property type="entry name" value="POLY(3-HYDROXYALKANOATE) POLYMERASE SUBUNIT PHAC"/>
    <property type="match status" value="1"/>
</dbReference>
<evidence type="ECO:0000313" key="2">
    <source>
        <dbReference type="EMBL" id="ARU55282.1"/>
    </source>
</evidence>
<dbReference type="Pfam" id="PF00561">
    <property type="entry name" value="Abhydrolase_1"/>
    <property type="match status" value="1"/>
</dbReference>
<organism evidence="2 3">
    <name type="scientific">Oleiphilus messinensis</name>
    <dbReference type="NCBI Taxonomy" id="141451"/>
    <lineage>
        <taxon>Bacteria</taxon>
        <taxon>Pseudomonadati</taxon>
        <taxon>Pseudomonadota</taxon>
        <taxon>Gammaproteobacteria</taxon>
        <taxon>Oceanospirillales</taxon>
        <taxon>Oleiphilaceae</taxon>
        <taxon>Oleiphilus</taxon>
    </lineage>
</organism>
<dbReference type="RefSeq" id="WP_087460405.1">
    <property type="nucleotide sequence ID" value="NZ_CP021425.1"/>
</dbReference>
<dbReference type="InterPro" id="IPR051321">
    <property type="entry name" value="PHA/PHB_synthase"/>
</dbReference>
<dbReference type="InterPro" id="IPR000073">
    <property type="entry name" value="AB_hydrolase_1"/>
</dbReference>
<dbReference type="OrthoDB" id="9767934at2"/>
<accession>A0A1Y0I480</accession>
<feature type="domain" description="AB hydrolase-1" evidence="1">
    <location>
        <begin position="82"/>
        <end position="357"/>
    </location>
</feature>
<dbReference type="AlphaFoldDB" id="A0A1Y0I480"/>
<name>A0A1Y0I480_9GAMM</name>
<dbReference type="EMBL" id="CP021425">
    <property type="protein sequence ID" value="ARU55282.1"/>
    <property type="molecule type" value="Genomic_DNA"/>
</dbReference>
<protein>
    <submittedName>
        <fullName evidence="2">Poly(3-hydroxyalkanoate) synthetase</fullName>
    </submittedName>
</protein>
<keyword evidence="3" id="KW-1185">Reference proteome</keyword>
<evidence type="ECO:0000259" key="1">
    <source>
        <dbReference type="Pfam" id="PF00561"/>
    </source>
</evidence>
<dbReference type="InterPro" id="IPR029058">
    <property type="entry name" value="AB_hydrolase_fold"/>
</dbReference>
<sequence>MGKQGILPKRPPSFTEKALWTVINAAERRLFNDRFIVSNLTPYEVIMTDRIMSVRHYAPLEDTEITVGDDVIPVARKRHRTPLILVPPLAATSMIFDLLPQRSVVRYFLARGFDVYLIDWGEVTADHNDLSLETYVLDWMPKVLQAVRDHGGEQDVSVFAYCMGGLLTLMYAAATQDQHIRNMITVASPVDMHQSGVAGRVLSLTYRPAQMVSKMLNFSLMDLPSRYLHIPGWLSSSVFKLTNPMGSVISYWELLVNMWDREYVKTHETMKQWFDDMVDYPGETIKGMIVRMAINNQMAKGKMRLGGNEADFYKIQCSILAFAGETDKLVSKRAARKVLDIVSSNDKEFCVVPGGHAGVFAGSKAPQHTWQISADWLSERSD</sequence>
<dbReference type="PANTHER" id="PTHR36837">
    <property type="entry name" value="POLY(3-HYDROXYALKANOATE) POLYMERASE SUBUNIT PHAC"/>
    <property type="match status" value="1"/>
</dbReference>
<gene>
    <name evidence="2" type="ORF">OLMES_1200</name>
</gene>
<reference evidence="2 3" key="1">
    <citation type="submission" date="2017-05" db="EMBL/GenBank/DDBJ databases">
        <title>Genomic insights into alkan degradation activity of Oleiphilus messinensis.</title>
        <authorList>
            <person name="Kozyavkin S.A."/>
            <person name="Slesarev A.I."/>
            <person name="Golyshin P.N."/>
            <person name="Korzhenkov A."/>
            <person name="Golyshina O.N."/>
            <person name="Toshchakov S.V."/>
        </authorList>
    </citation>
    <scope>NUCLEOTIDE SEQUENCE [LARGE SCALE GENOMIC DNA]</scope>
    <source>
        <strain evidence="2 3">ME102</strain>
    </source>
</reference>
<dbReference type="Proteomes" id="UP000196027">
    <property type="component" value="Chromosome"/>
</dbReference>
<proteinExistence type="predicted"/>
<evidence type="ECO:0000313" key="3">
    <source>
        <dbReference type="Proteomes" id="UP000196027"/>
    </source>
</evidence>
<dbReference type="SUPFAM" id="SSF53474">
    <property type="entry name" value="alpha/beta-Hydrolases"/>
    <property type="match status" value="1"/>
</dbReference>
<dbReference type="Gene3D" id="3.40.50.1820">
    <property type="entry name" value="alpha/beta hydrolase"/>
    <property type="match status" value="1"/>
</dbReference>
<dbReference type="KEGG" id="ome:OLMES_1200"/>